<name>A0A023D5C0_ACIMT</name>
<evidence type="ECO:0000256" key="4">
    <source>
        <dbReference type="PIRNR" id="PIRNR000008"/>
    </source>
</evidence>
<dbReference type="InterPro" id="IPR009153">
    <property type="entry name" value="Cyt_cL"/>
</dbReference>
<dbReference type="PROSITE" id="PS51007">
    <property type="entry name" value="CYTC"/>
    <property type="match status" value="1"/>
</dbReference>
<dbReference type="SUPFAM" id="SSF46626">
    <property type="entry name" value="Cytochrome c"/>
    <property type="match status" value="1"/>
</dbReference>
<evidence type="ECO:0000256" key="6">
    <source>
        <dbReference type="PIRSR" id="PIRSR000008-2"/>
    </source>
</evidence>
<reference evidence="10" key="1">
    <citation type="journal article" date="2014" name="FEMS Microbiol. Lett.">
        <title>Draft Genomic DNA Sequence of the Facultatively Methylotrophic Bacterium Acidomonas methanolica type strain MB58.</title>
        <authorList>
            <person name="Higashiura N."/>
            <person name="Hadano H."/>
            <person name="Hirakawa H."/>
            <person name="Matsutani M."/>
            <person name="Takabe S."/>
            <person name="Matsushita K."/>
            <person name="Azuma Y."/>
        </authorList>
    </citation>
    <scope>NUCLEOTIDE SEQUENCE [LARGE SCALE GENOMIC DNA]</scope>
    <source>
        <strain evidence="10">MB58</strain>
    </source>
</reference>
<organism evidence="9 10">
    <name type="scientific">Acidomonas methanolica NBRC 104435</name>
    <dbReference type="NCBI Taxonomy" id="1231351"/>
    <lineage>
        <taxon>Bacteria</taxon>
        <taxon>Pseudomonadati</taxon>
        <taxon>Pseudomonadota</taxon>
        <taxon>Alphaproteobacteria</taxon>
        <taxon>Acetobacterales</taxon>
        <taxon>Acetobacteraceae</taxon>
        <taxon>Acidomonas</taxon>
    </lineage>
</organism>
<keyword evidence="2 4" id="KW-0479">Metal-binding</keyword>
<feature type="domain" description="Cytochrome c" evidence="8">
    <location>
        <begin position="69"/>
        <end position="149"/>
    </location>
</feature>
<dbReference type="RefSeq" id="WP_239641664.1">
    <property type="nucleotide sequence ID" value="NZ_BAND01000057.1"/>
</dbReference>
<comment type="PTM">
    <text evidence="5">Binds 1 heme c group covalently per subunit.</text>
</comment>
<evidence type="ECO:0000256" key="7">
    <source>
        <dbReference type="SAM" id="SignalP"/>
    </source>
</evidence>
<evidence type="ECO:0000313" key="9">
    <source>
        <dbReference type="EMBL" id="GAJ29249.1"/>
    </source>
</evidence>
<dbReference type="EMBL" id="BAND01000057">
    <property type="protein sequence ID" value="GAJ29249.1"/>
    <property type="molecule type" value="Genomic_DNA"/>
</dbReference>
<evidence type="ECO:0000256" key="1">
    <source>
        <dbReference type="ARBA" id="ARBA00022617"/>
    </source>
</evidence>
<accession>A0A023D5C0</accession>
<comment type="caution">
    <text evidence="9">The sequence shown here is derived from an EMBL/GenBank/DDBJ whole genome shotgun (WGS) entry which is preliminary data.</text>
</comment>
<gene>
    <name evidence="9" type="ORF">Amme_057_006</name>
</gene>
<feature type="binding site" description="covalent" evidence="5">
    <location>
        <position position="82"/>
    </location>
    <ligand>
        <name>heme c</name>
        <dbReference type="ChEBI" id="CHEBI:61717"/>
    </ligand>
</feature>
<dbReference type="InterPro" id="IPR009056">
    <property type="entry name" value="Cyt_c-like_dom"/>
</dbReference>
<dbReference type="GO" id="GO:0015945">
    <property type="term" value="P:methanol metabolic process"/>
    <property type="evidence" value="ECO:0007669"/>
    <property type="project" value="UniProtKB-UniRule"/>
</dbReference>
<comment type="function">
    <text evidence="4">Electron acceptor for MDH. Acts in methanol oxidation.</text>
</comment>
<evidence type="ECO:0000256" key="5">
    <source>
        <dbReference type="PIRSR" id="PIRSR000008-1"/>
    </source>
</evidence>
<dbReference type="GO" id="GO:0042597">
    <property type="term" value="C:periplasmic space"/>
    <property type="evidence" value="ECO:0007669"/>
    <property type="project" value="UniProtKB-SubCell"/>
</dbReference>
<evidence type="ECO:0000259" key="8">
    <source>
        <dbReference type="PROSITE" id="PS51007"/>
    </source>
</evidence>
<dbReference type="GO" id="GO:0005506">
    <property type="term" value="F:iron ion binding"/>
    <property type="evidence" value="ECO:0007669"/>
    <property type="project" value="UniProtKB-UniRule"/>
</dbReference>
<dbReference type="Gene3D" id="1.10.760.10">
    <property type="entry name" value="Cytochrome c-like domain"/>
    <property type="match status" value="1"/>
</dbReference>
<dbReference type="GO" id="GO:0020037">
    <property type="term" value="F:heme binding"/>
    <property type="evidence" value="ECO:0007669"/>
    <property type="project" value="UniProtKB-UniRule"/>
</dbReference>
<keyword evidence="4" id="KW-0485">Methanol utilization</keyword>
<evidence type="ECO:0000256" key="3">
    <source>
        <dbReference type="ARBA" id="ARBA00023004"/>
    </source>
</evidence>
<keyword evidence="4" id="KW-0813">Transport</keyword>
<dbReference type="NCBIfam" id="TIGR03872">
    <property type="entry name" value="cytochrome_MoxG"/>
    <property type="match status" value="1"/>
</dbReference>
<keyword evidence="1 4" id="KW-0349">Heme</keyword>
<keyword evidence="4" id="KW-0574">Periplasm</keyword>
<feature type="binding site" description="covalent" evidence="5">
    <location>
        <position position="85"/>
    </location>
    <ligand>
        <name>heme c</name>
        <dbReference type="ChEBI" id="CHEBI:61717"/>
    </ligand>
</feature>
<dbReference type="AlphaFoldDB" id="A0A023D5C0"/>
<dbReference type="Pfam" id="PF13442">
    <property type="entry name" value="Cytochrome_CBB3"/>
    <property type="match status" value="1"/>
</dbReference>
<keyword evidence="3 4" id="KW-0408">Iron</keyword>
<keyword evidence="10" id="KW-1185">Reference proteome</keyword>
<sequence length="195" mass="20972">MRKSFAFAGVLAGSLFLMAADVPPTTQSFINTVTGDKLDLDTSLPDGRQTPAVKEFLQTGRDPYEEVPSCFPNGKSLFLTACSGCHGGEMEGKVGPSLSDDYWTYPVNTTDVGLFSTIFGGANGMMGPHNQDLTLDQILRVMAWIRHHFSGPASHATWLTAEQQKQFKPFTAADEAAIKQSTDPAACKLPATASH</sequence>
<proteinExistence type="predicted"/>
<dbReference type="Proteomes" id="UP000019760">
    <property type="component" value="Unassembled WGS sequence"/>
</dbReference>
<protein>
    <recommendedName>
        <fullName evidence="4">Cytochrome c-L</fullName>
    </recommendedName>
</protein>
<feature type="binding site" description="axial binding residue" evidence="6">
    <location>
        <position position="86"/>
    </location>
    <ligand>
        <name>heme c</name>
        <dbReference type="ChEBI" id="CHEBI:61717"/>
    </ligand>
    <ligandPart>
        <name>Fe</name>
        <dbReference type="ChEBI" id="CHEBI:18248"/>
    </ligandPart>
</feature>
<evidence type="ECO:0000256" key="2">
    <source>
        <dbReference type="ARBA" id="ARBA00022723"/>
    </source>
</evidence>
<dbReference type="GO" id="GO:0009055">
    <property type="term" value="F:electron transfer activity"/>
    <property type="evidence" value="ECO:0007669"/>
    <property type="project" value="UniProtKB-UniRule"/>
</dbReference>
<feature type="chain" id="PRO_5030001387" description="Cytochrome c-L" evidence="7">
    <location>
        <begin position="20"/>
        <end position="195"/>
    </location>
</feature>
<reference evidence="9 10" key="2">
    <citation type="journal article" date="2014" name="FEMS Microbiol. Lett.">
        <title>Draft genomic DNA sequence of the facultatively methylotrophic bacterium Acidomonas methanolica type strain MB58.</title>
        <authorList>
            <person name="Higashiura N."/>
            <person name="Hadano H."/>
            <person name="Hirakawa H."/>
            <person name="Matsutani M."/>
            <person name="Takabe S."/>
            <person name="Matsushita K."/>
            <person name="Azuma Y."/>
        </authorList>
    </citation>
    <scope>NUCLEOTIDE SEQUENCE [LARGE SCALE GENOMIC DNA]</scope>
    <source>
        <strain evidence="9 10">MB58</strain>
    </source>
</reference>
<dbReference type="InterPro" id="IPR036909">
    <property type="entry name" value="Cyt_c-like_dom_sf"/>
</dbReference>
<comment type="subcellular location">
    <subcellularLocation>
        <location evidence="4">Periplasm</location>
    </subcellularLocation>
</comment>
<feature type="signal peptide" evidence="7">
    <location>
        <begin position="1"/>
        <end position="19"/>
    </location>
</feature>
<evidence type="ECO:0000313" key="10">
    <source>
        <dbReference type="Proteomes" id="UP000019760"/>
    </source>
</evidence>
<dbReference type="PIRSF" id="PIRSF000008">
    <property type="entry name" value="Cytochrome_c551i"/>
    <property type="match status" value="1"/>
</dbReference>
<keyword evidence="4" id="KW-0249">Electron transport</keyword>
<keyword evidence="7" id="KW-0732">Signal</keyword>